<protein>
    <submittedName>
        <fullName evidence="9">Chemotaxis sensory transducer</fullName>
    </submittedName>
</protein>
<dbReference type="SMART" id="SM00283">
    <property type="entry name" value="MA"/>
    <property type="match status" value="1"/>
</dbReference>
<dbReference type="Pfam" id="PF00672">
    <property type="entry name" value="HAMP"/>
    <property type="match status" value="1"/>
</dbReference>
<dbReference type="InterPro" id="IPR003660">
    <property type="entry name" value="HAMP_dom"/>
</dbReference>
<feature type="domain" description="Methyl-accepting transducer" evidence="7">
    <location>
        <begin position="415"/>
        <end position="651"/>
    </location>
</feature>
<dbReference type="PROSITE" id="PS50885">
    <property type="entry name" value="HAMP"/>
    <property type="match status" value="1"/>
</dbReference>
<evidence type="ECO:0000313" key="9">
    <source>
        <dbReference type="EMBL" id="EAR10831.1"/>
    </source>
</evidence>
<evidence type="ECO:0000256" key="5">
    <source>
        <dbReference type="SAM" id="Coils"/>
    </source>
</evidence>
<dbReference type="EMBL" id="AAOE01000002">
    <property type="protein sequence ID" value="EAR10831.1"/>
    <property type="molecule type" value="Genomic_DNA"/>
</dbReference>
<dbReference type="HOGENOM" id="CLU_000445_107_27_6"/>
<comment type="similarity">
    <text evidence="3">Belongs to the methyl-accepting chemotaxis (MCP) protein family.</text>
</comment>
<feature type="domain" description="HAMP" evidence="8">
    <location>
        <begin position="358"/>
        <end position="410"/>
    </location>
</feature>
<evidence type="ECO:0000313" key="10">
    <source>
        <dbReference type="Proteomes" id="UP000005953"/>
    </source>
</evidence>
<dbReference type="GO" id="GO:0016020">
    <property type="term" value="C:membrane"/>
    <property type="evidence" value="ECO:0007669"/>
    <property type="project" value="UniProtKB-SubCell"/>
</dbReference>
<evidence type="ECO:0000256" key="3">
    <source>
        <dbReference type="ARBA" id="ARBA00029447"/>
    </source>
</evidence>
<sequence length="687" mass="74965">MPSLSGRLQTLLFRIILGFSLITGLFIAILLFSLNNARQSQQAINAIEQDAVPLLSVSAEQATLLQTLEPKLIALIDAGTESDLAQARAALSDQLVQTLQMLSDNQDLSGGGSGSTAQSIQTTLSQAVGRLQTDLTTLVERQQQWLQTRQQFIEASQTLDKANADFRTAIDDIVYEIYDDYLISLIQEMSASANYGQVLIEKLKAATDPENAEQIGTELTTWIRDFDAYTGMLPVSIEENNELYRAFVASVADISETIRTTAQGEYNNDINDYENGLISIKHTQLDLMQTQQDSLETWLSSIQSMLATNESHIEVGLTELHQITEQSAIALRQQERLGRLSGAATLLFVIGISLYLTRQFRRSVQSIQTPLGQLAEGDLSGEMPVAGQDEFGRILSGIARVKAQLTDIVTGLSRSNQEIQRGIENLDEQINSTRQNIGNQANELDMVATALTQMAGTATEVAQHASDTHQQLSQAEQTAQQGRETVIETRERVQAVDAQTRSAADALSRLTGGVDRISSILSTIQGIAEQTNLLALNAAIEAARAGEQGRGFAVVADEVRQLAGRTSGATDEIQQMIDTMQTDSNNAVEAMNQNLNRVSDTLTSSEKTEATIDRMTDLMSGVIDLSHLIATASEEQAATVNEINRNILQVSGLGEQTLEAADVMQQRSEALKVLSDELNDQVRQFRT</sequence>
<dbReference type="RefSeq" id="WP_008041343.1">
    <property type="nucleotide sequence ID" value="NZ_CH724149.1"/>
</dbReference>
<keyword evidence="6" id="KW-0812">Transmembrane</keyword>
<evidence type="ECO:0000256" key="2">
    <source>
        <dbReference type="ARBA" id="ARBA00023224"/>
    </source>
</evidence>
<name>A4BA75_9GAMM</name>
<dbReference type="Gene3D" id="1.10.287.950">
    <property type="entry name" value="Methyl-accepting chemotaxis protein"/>
    <property type="match status" value="1"/>
</dbReference>
<keyword evidence="6" id="KW-1133">Transmembrane helix</keyword>
<dbReference type="SUPFAM" id="SSF58104">
    <property type="entry name" value="Methyl-accepting chemotaxis protein (MCP) signaling domain"/>
    <property type="match status" value="1"/>
</dbReference>
<feature type="transmembrane region" description="Helical" evidence="6">
    <location>
        <begin position="12"/>
        <end position="34"/>
    </location>
</feature>
<dbReference type="PROSITE" id="PS50111">
    <property type="entry name" value="CHEMOTAXIS_TRANSDUC_2"/>
    <property type="match status" value="1"/>
</dbReference>
<dbReference type="GO" id="GO:0006935">
    <property type="term" value="P:chemotaxis"/>
    <property type="evidence" value="ECO:0007669"/>
    <property type="project" value="UniProtKB-ARBA"/>
</dbReference>
<dbReference type="PANTHER" id="PTHR32089:SF112">
    <property type="entry name" value="LYSOZYME-LIKE PROTEIN-RELATED"/>
    <property type="match status" value="1"/>
</dbReference>
<evidence type="ECO:0000256" key="4">
    <source>
        <dbReference type="PROSITE-ProRule" id="PRU00284"/>
    </source>
</evidence>
<evidence type="ECO:0000256" key="6">
    <source>
        <dbReference type="SAM" id="Phobius"/>
    </source>
</evidence>
<feature type="transmembrane region" description="Helical" evidence="6">
    <location>
        <begin position="337"/>
        <end position="356"/>
    </location>
</feature>
<dbReference type="STRING" id="314283.MED297_09986"/>
<dbReference type="Pfam" id="PF00015">
    <property type="entry name" value="MCPsignal"/>
    <property type="match status" value="1"/>
</dbReference>
<keyword evidence="6" id="KW-0472">Membrane</keyword>
<proteinExistence type="inferred from homology"/>
<dbReference type="OrthoDB" id="2489132at2"/>
<evidence type="ECO:0000259" key="8">
    <source>
        <dbReference type="PROSITE" id="PS50885"/>
    </source>
</evidence>
<dbReference type="CDD" id="cd11386">
    <property type="entry name" value="MCP_signal"/>
    <property type="match status" value="1"/>
</dbReference>
<dbReference type="FunFam" id="1.10.287.950:FF:000001">
    <property type="entry name" value="Methyl-accepting chemotaxis sensory transducer"/>
    <property type="match status" value="1"/>
</dbReference>
<gene>
    <name evidence="9" type="ORF">MED297_09986</name>
</gene>
<comment type="subcellular location">
    <subcellularLocation>
        <location evidence="1">Membrane</location>
    </subcellularLocation>
</comment>
<keyword evidence="2 4" id="KW-0807">Transducer</keyword>
<evidence type="ECO:0000256" key="1">
    <source>
        <dbReference type="ARBA" id="ARBA00004370"/>
    </source>
</evidence>
<dbReference type="AlphaFoldDB" id="A4BA75"/>
<accession>A4BA75</accession>
<reference evidence="9 10" key="1">
    <citation type="submission" date="2006-02" db="EMBL/GenBank/DDBJ databases">
        <authorList>
            <person name="Pinhassi J."/>
            <person name="Pedros-Alio C."/>
            <person name="Ferriera S."/>
            <person name="Johnson J."/>
            <person name="Kravitz S."/>
            <person name="Halpern A."/>
            <person name="Remington K."/>
            <person name="Beeson K."/>
            <person name="Tran B."/>
            <person name="Rogers Y.-H."/>
            <person name="Friedman R."/>
            <person name="Venter J.C."/>
        </authorList>
    </citation>
    <scope>NUCLEOTIDE SEQUENCE [LARGE SCALE GENOMIC DNA]</scope>
    <source>
        <strain evidence="9 10">MED297</strain>
    </source>
</reference>
<comment type="caution">
    <text evidence="9">The sequence shown here is derived from an EMBL/GenBank/DDBJ whole genome shotgun (WGS) entry which is preliminary data.</text>
</comment>
<organism evidence="9 10">
    <name type="scientific">Reinekea blandensis MED297</name>
    <dbReference type="NCBI Taxonomy" id="314283"/>
    <lineage>
        <taxon>Bacteria</taxon>
        <taxon>Pseudomonadati</taxon>
        <taxon>Pseudomonadota</taxon>
        <taxon>Gammaproteobacteria</taxon>
        <taxon>Oceanospirillales</taxon>
        <taxon>Saccharospirillaceae</taxon>
        <taxon>Reinekea</taxon>
    </lineage>
</organism>
<keyword evidence="10" id="KW-1185">Reference proteome</keyword>
<dbReference type="PANTHER" id="PTHR32089">
    <property type="entry name" value="METHYL-ACCEPTING CHEMOTAXIS PROTEIN MCPB"/>
    <property type="match status" value="1"/>
</dbReference>
<keyword evidence="5" id="KW-0175">Coiled coil</keyword>
<dbReference type="GO" id="GO:0007165">
    <property type="term" value="P:signal transduction"/>
    <property type="evidence" value="ECO:0007669"/>
    <property type="project" value="UniProtKB-KW"/>
</dbReference>
<dbReference type="InterPro" id="IPR004089">
    <property type="entry name" value="MCPsignal_dom"/>
</dbReference>
<feature type="coiled-coil region" evidence="5">
    <location>
        <begin position="416"/>
        <end position="443"/>
    </location>
</feature>
<evidence type="ECO:0000259" key="7">
    <source>
        <dbReference type="PROSITE" id="PS50111"/>
    </source>
</evidence>
<dbReference type="Proteomes" id="UP000005953">
    <property type="component" value="Unassembled WGS sequence"/>
</dbReference>